<dbReference type="SUPFAM" id="SSF52402">
    <property type="entry name" value="Adenine nucleotide alpha hydrolases-like"/>
    <property type="match status" value="2"/>
</dbReference>
<protein>
    <submittedName>
        <fullName evidence="3">Nucleotide-binding universal stress UspA family protein</fullName>
    </submittedName>
</protein>
<dbReference type="InterPro" id="IPR014729">
    <property type="entry name" value="Rossmann-like_a/b/a_fold"/>
</dbReference>
<proteinExistence type="inferred from homology"/>
<gene>
    <name evidence="3" type="ORF">H4W80_001619</name>
</gene>
<dbReference type="PANTHER" id="PTHR31964:SF113">
    <property type="entry name" value="USPA DOMAIN-CONTAINING PROTEIN"/>
    <property type="match status" value="1"/>
</dbReference>
<evidence type="ECO:0000313" key="3">
    <source>
        <dbReference type="EMBL" id="MBE1583361.1"/>
    </source>
</evidence>
<dbReference type="RefSeq" id="WP_225963316.1">
    <property type="nucleotide sequence ID" value="NZ_JADBEK010000001.1"/>
</dbReference>
<feature type="domain" description="UspA" evidence="2">
    <location>
        <begin position="11"/>
        <end position="148"/>
    </location>
</feature>
<evidence type="ECO:0000313" key="4">
    <source>
        <dbReference type="Proteomes" id="UP000633509"/>
    </source>
</evidence>
<dbReference type="InterPro" id="IPR006016">
    <property type="entry name" value="UspA"/>
</dbReference>
<reference evidence="3 4" key="1">
    <citation type="submission" date="2020-10" db="EMBL/GenBank/DDBJ databases">
        <title>Sequencing the genomes of 1000 actinobacteria strains.</title>
        <authorList>
            <person name="Klenk H.-P."/>
        </authorList>
    </citation>
    <scope>NUCLEOTIDE SEQUENCE [LARGE SCALE GENOMIC DNA]</scope>
    <source>
        <strain evidence="3 4">DSM 43173</strain>
    </source>
</reference>
<sequence>MSTRTGERAAMNGAVVVGVDGSRTAWAALAWAAGDAGRRELPLRIVHVREPWLAERPLSASSDQETLTERCDRLLAAAADRAHELAPGARTSTALVTGAVIERLRSESETADTVVVGSRGLGGFAGLVLGSVGFGLAGYAESPVVVVRRPPRDGSGEIVVGYDASPCADMALEYALAQAVARRARLRVLYGRRYPYTAPHPVGYGPLPVGEADEIGRRLALRREKYPDVELIESIVDEHPVPALAAASRVADLVVVGSRGLGGFTSAMLGSVSRGVLQRAHCPVSVVSAPRRRPLRRTPGARVR</sequence>
<dbReference type="Pfam" id="PF00582">
    <property type="entry name" value="Usp"/>
    <property type="match status" value="2"/>
</dbReference>
<dbReference type="EMBL" id="JADBEK010000001">
    <property type="protein sequence ID" value="MBE1583361.1"/>
    <property type="molecule type" value="Genomic_DNA"/>
</dbReference>
<evidence type="ECO:0000259" key="2">
    <source>
        <dbReference type="Pfam" id="PF00582"/>
    </source>
</evidence>
<keyword evidence="4" id="KW-1185">Reference proteome</keyword>
<evidence type="ECO:0000256" key="1">
    <source>
        <dbReference type="ARBA" id="ARBA00008791"/>
    </source>
</evidence>
<dbReference type="InterPro" id="IPR006015">
    <property type="entry name" value="Universal_stress_UspA"/>
</dbReference>
<dbReference type="Gene3D" id="3.40.50.620">
    <property type="entry name" value="HUPs"/>
    <property type="match status" value="2"/>
</dbReference>
<comment type="similarity">
    <text evidence="1">Belongs to the universal stress protein A family.</text>
</comment>
<comment type="caution">
    <text evidence="3">The sequence shown here is derived from an EMBL/GenBank/DDBJ whole genome shotgun (WGS) entry which is preliminary data.</text>
</comment>
<name>A0ABR9LTF7_9ACTN</name>
<organism evidence="3 4">
    <name type="scientific">Nonomuraea angiospora</name>
    <dbReference type="NCBI Taxonomy" id="46172"/>
    <lineage>
        <taxon>Bacteria</taxon>
        <taxon>Bacillati</taxon>
        <taxon>Actinomycetota</taxon>
        <taxon>Actinomycetes</taxon>
        <taxon>Streptosporangiales</taxon>
        <taxon>Streptosporangiaceae</taxon>
        <taxon>Nonomuraea</taxon>
    </lineage>
</organism>
<accession>A0ABR9LTF7</accession>
<dbReference type="Proteomes" id="UP000633509">
    <property type="component" value="Unassembled WGS sequence"/>
</dbReference>
<dbReference type="PANTHER" id="PTHR31964">
    <property type="entry name" value="ADENINE NUCLEOTIDE ALPHA HYDROLASES-LIKE SUPERFAMILY PROTEIN"/>
    <property type="match status" value="1"/>
</dbReference>
<feature type="domain" description="UspA" evidence="2">
    <location>
        <begin position="158"/>
        <end position="287"/>
    </location>
</feature>
<dbReference type="PRINTS" id="PR01438">
    <property type="entry name" value="UNVRSLSTRESS"/>
</dbReference>